<feature type="compositionally biased region" description="Polar residues" evidence="1">
    <location>
        <begin position="79"/>
        <end position="93"/>
    </location>
</feature>
<proteinExistence type="predicted"/>
<dbReference type="Proteomes" id="UP000818029">
    <property type="component" value="Chromosome D03"/>
</dbReference>
<reference evidence="3" key="2">
    <citation type="submission" date="2025-08" db="UniProtKB">
        <authorList>
            <consortium name="RefSeq"/>
        </authorList>
    </citation>
    <scope>IDENTIFICATION</scope>
</reference>
<feature type="region of interest" description="Disordered" evidence="1">
    <location>
        <begin position="65"/>
        <end position="96"/>
    </location>
</feature>
<sequence>MRVGSSGLRPNGTKEKNREPKVSLSLSVFSSGQQGHLLRRRVPAVGGGWSDAKVRFFTRFKDRLKAEPSGLESRKKRTPNTPFTSPISATKQGLQRWGLRRSQMSGVGDRRTMVAVGMRMAAGQKT</sequence>
<gene>
    <name evidence="3" type="primary">LOC121215420</name>
</gene>
<evidence type="ECO:0000313" key="2">
    <source>
        <dbReference type="Proteomes" id="UP000818029"/>
    </source>
</evidence>
<feature type="compositionally biased region" description="Basic and acidic residues" evidence="1">
    <location>
        <begin position="12"/>
        <end position="21"/>
    </location>
</feature>
<accession>A0ABM2ZUC4</accession>
<keyword evidence="2" id="KW-1185">Reference proteome</keyword>
<feature type="region of interest" description="Disordered" evidence="1">
    <location>
        <begin position="1"/>
        <end position="22"/>
    </location>
</feature>
<name>A0ABM2ZUC4_GOSHI</name>
<evidence type="ECO:0000256" key="1">
    <source>
        <dbReference type="SAM" id="MobiDB-lite"/>
    </source>
</evidence>
<protein>
    <submittedName>
        <fullName evidence="3">Uncharacterized protein</fullName>
    </submittedName>
</protein>
<dbReference type="GeneID" id="121215420"/>
<organism evidence="2 3">
    <name type="scientific">Gossypium hirsutum</name>
    <name type="common">Upland cotton</name>
    <name type="synonym">Gossypium mexicanum</name>
    <dbReference type="NCBI Taxonomy" id="3635"/>
    <lineage>
        <taxon>Eukaryota</taxon>
        <taxon>Viridiplantae</taxon>
        <taxon>Streptophyta</taxon>
        <taxon>Embryophyta</taxon>
        <taxon>Tracheophyta</taxon>
        <taxon>Spermatophyta</taxon>
        <taxon>Magnoliopsida</taxon>
        <taxon>eudicotyledons</taxon>
        <taxon>Gunneridae</taxon>
        <taxon>Pentapetalae</taxon>
        <taxon>rosids</taxon>
        <taxon>malvids</taxon>
        <taxon>Malvales</taxon>
        <taxon>Malvaceae</taxon>
        <taxon>Malvoideae</taxon>
        <taxon>Gossypium</taxon>
    </lineage>
</organism>
<evidence type="ECO:0000313" key="3">
    <source>
        <dbReference type="RefSeq" id="XP_040945830.1"/>
    </source>
</evidence>
<reference evidence="2" key="1">
    <citation type="journal article" date="2020" name="Nat. Genet.">
        <title>Genomic diversifications of five Gossypium allopolyploid species and their impact on cotton improvement.</title>
        <authorList>
            <person name="Chen Z.J."/>
            <person name="Sreedasyam A."/>
            <person name="Ando A."/>
            <person name="Song Q."/>
            <person name="De Santiago L.M."/>
            <person name="Hulse-Kemp A.M."/>
            <person name="Ding M."/>
            <person name="Ye W."/>
            <person name="Kirkbride R.C."/>
            <person name="Jenkins J."/>
            <person name="Plott C."/>
            <person name="Lovell J."/>
            <person name="Lin Y.M."/>
            <person name="Vaughn R."/>
            <person name="Liu B."/>
            <person name="Simpson S."/>
            <person name="Scheffler B.E."/>
            <person name="Wen L."/>
            <person name="Saski C.A."/>
            <person name="Grover C.E."/>
            <person name="Hu G."/>
            <person name="Conover J.L."/>
            <person name="Carlson J.W."/>
            <person name="Shu S."/>
            <person name="Boston L.B."/>
            <person name="Williams M."/>
            <person name="Peterson D.G."/>
            <person name="McGee K."/>
            <person name="Jones D.C."/>
            <person name="Wendel J.F."/>
            <person name="Stelly D.M."/>
            <person name="Grimwood J."/>
            <person name="Schmutz J."/>
        </authorList>
    </citation>
    <scope>NUCLEOTIDE SEQUENCE [LARGE SCALE GENOMIC DNA]</scope>
    <source>
        <strain evidence="2">cv. TM-1</strain>
    </source>
</reference>
<dbReference type="RefSeq" id="XP_040945830.1">
    <property type="nucleotide sequence ID" value="XM_041089896.1"/>
</dbReference>